<dbReference type="InterPro" id="IPR014756">
    <property type="entry name" value="Ig_E-set"/>
</dbReference>
<feature type="coiled-coil region" evidence="10">
    <location>
        <begin position="198"/>
        <end position="236"/>
    </location>
</feature>
<keyword evidence="4 7" id="KW-0863">Zinc-finger</keyword>
<feature type="repeat" description="Filamin" evidence="8">
    <location>
        <begin position="324"/>
        <end position="411"/>
    </location>
</feature>
<dbReference type="SUPFAM" id="SSF57850">
    <property type="entry name" value="RING/U-box"/>
    <property type="match status" value="1"/>
</dbReference>
<dbReference type="Gene3D" id="2.120.10.30">
    <property type="entry name" value="TolB, C-terminal domain"/>
    <property type="match status" value="1"/>
</dbReference>
<dbReference type="Gene3D" id="3.30.160.60">
    <property type="entry name" value="Classic Zinc Finger"/>
    <property type="match status" value="1"/>
</dbReference>
<evidence type="ECO:0000256" key="4">
    <source>
        <dbReference type="ARBA" id="ARBA00022771"/>
    </source>
</evidence>
<dbReference type="Pfam" id="PF01436">
    <property type="entry name" value="NHL"/>
    <property type="match status" value="2"/>
</dbReference>
<dbReference type="InterPro" id="IPR001841">
    <property type="entry name" value="Znf_RING"/>
</dbReference>
<dbReference type="InterPro" id="IPR017868">
    <property type="entry name" value="Filamin/ABP280_repeat-like"/>
</dbReference>
<dbReference type="InterPro" id="IPR011042">
    <property type="entry name" value="6-blade_b-propeller_TolB-like"/>
</dbReference>
<dbReference type="PROSITE" id="PS50194">
    <property type="entry name" value="FILAMIN_REPEAT"/>
    <property type="match status" value="1"/>
</dbReference>
<dbReference type="SMART" id="SM00502">
    <property type="entry name" value="BBC"/>
    <property type="match status" value="1"/>
</dbReference>
<dbReference type="InterPro" id="IPR013083">
    <property type="entry name" value="Znf_RING/FYVE/PHD"/>
</dbReference>
<keyword evidence="2" id="KW-0479">Metal-binding</keyword>
<dbReference type="PANTHER" id="PTHR25462">
    <property type="entry name" value="BONUS, ISOFORM C-RELATED"/>
    <property type="match status" value="1"/>
</dbReference>
<gene>
    <name evidence="13" type="ORF">NEMVEDRAFT_v1g160652</name>
</gene>
<dbReference type="InterPro" id="IPR017907">
    <property type="entry name" value="Znf_RING_CS"/>
</dbReference>
<keyword evidence="1" id="KW-0597">Phosphoprotein</keyword>
<evidence type="ECO:0000256" key="6">
    <source>
        <dbReference type="ARBA" id="ARBA00022833"/>
    </source>
</evidence>
<accession>A7RMQ9</accession>
<reference evidence="13 14" key="1">
    <citation type="journal article" date="2007" name="Science">
        <title>Sea anemone genome reveals ancestral eumetazoan gene repertoire and genomic organization.</title>
        <authorList>
            <person name="Putnam N.H."/>
            <person name="Srivastava M."/>
            <person name="Hellsten U."/>
            <person name="Dirks B."/>
            <person name="Chapman J."/>
            <person name="Salamov A."/>
            <person name="Terry A."/>
            <person name="Shapiro H."/>
            <person name="Lindquist E."/>
            <person name="Kapitonov V.V."/>
            <person name="Jurka J."/>
            <person name="Genikhovich G."/>
            <person name="Grigoriev I.V."/>
            <person name="Lucas S.M."/>
            <person name="Steele R.E."/>
            <person name="Finnerty J.R."/>
            <person name="Technau U."/>
            <person name="Martindale M.Q."/>
            <person name="Rokhsar D.S."/>
        </authorList>
    </citation>
    <scope>NUCLEOTIDE SEQUENCE [LARGE SCALE GENOMIC DNA]</scope>
    <source>
        <strain evidence="14">CH2 X CH6</strain>
    </source>
</reference>
<keyword evidence="3" id="KW-0677">Repeat</keyword>
<dbReference type="Gene3D" id="3.30.40.10">
    <property type="entry name" value="Zinc/RING finger domain, C3HC4 (zinc finger)"/>
    <property type="match status" value="1"/>
</dbReference>
<dbReference type="Pfam" id="PF00643">
    <property type="entry name" value="zf-B_box"/>
    <property type="match status" value="1"/>
</dbReference>
<dbReference type="SUPFAM" id="SSF57845">
    <property type="entry name" value="B-box zinc-binding domain"/>
    <property type="match status" value="1"/>
</dbReference>
<evidence type="ECO:0000256" key="3">
    <source>
        <dbReference type="ARBA" id="ARBA00022737"/>
    </source>
</evidence>
<feature type="repeat" description="NHL" evidence="9">
    <location>
        <begin position="459"/>
        <end position="502"/>
    </location>
</feature>
<protein>
    <submittedName>
        <fullName evidence="13">Uncharacterized protein</fullName>
    </submittedName>
</protein>
<dbReference type="PhylomeDB" id="A7RMQ9"/>
<evidence type="ECO:0000259" key="11">
    <source>
        <dbReference type="PROSITE" id="PS50089"/>
    </source>
</evidence>
<dbReference type="PROSITE" id="PS00518">
    <property type="entry name" value="ZF_RING_1"/>
    <property type="match status" value="1"/>
</dbReference>
<dbReference type="HOGENOM" id="CLU_008645_5_0_1"/>
<dbReference type="InParanoid" id="A7RMQ9"/>
<evidence type="ECO:0000259" key="12">
    <source>
        <dbReference type="PROSITE" id="PS50119"/>
    </source>
</evidence>
<feature type="domain" description="B box-type" evidence="12">
    <location>
        <begin position="106"/>
        <end position="147"/>
    </location>
</feature>
<feature type="domain" description="RING-type" evidence="11">
    <location>
        <begin position="22"/>
        <end position="63"/>
    </location>
</feature>
<dbReference type="Proteomes" id="UP000001593">
    <property type="component" value="Unassembled WGS sequence"/>
</dbReference>
<dbReference type="InterPro" id="IPR027370">
    <property type="entry name" value="Znf-RING_euk"/>
</dbReference>
<keyword evidence="10" id="KW-0175">Coiled coil</keyword>
<evidence type="ECO:0000256" key="10">
    <source>
        <dbReference type="SAM" id="Coils"/>
    </source>
</evidence>
<dbReference type="PROSITE" id="PS50119">
    <property type="entry name" value="ZF_BBOX"/>
    <property type="match status" value="1"/>
</dbReference>
<dbReference type="GO" id="GO:0061659">
    <property type="term" value="F:ubiquitin-like protein ligase activity"/>
    <property type="evidence" value="ECO:0000318"/>
    <property type="project" value="GO_Central"/>
</dbReference>
<name>A7RMQ9_NEMVE</name>
<dbReference type="SUPFAM" id="SSF63829">
    <property type="entry name" value="Calcium-dependent phosphotriesterase"/>
    <property type="match status" value="1"/>
</dbReference>
<dbReference type="InterPro" id="IPR003649">
    <property type="entry name" value="Bbox_C"/>
</dbReference>
<dbReference type="OMA" id="FLVICER"/>
<dbReference type="InterPro" id="IPR000315">
    <property type="entry name" value="Znf_B-box"/>
</dbReference>
<evidence type="ECO:0000256" key="9">
    <source>
        <dbReference type="PROSITE-ProRule" id="PRU00504"/>
    </source>
</evidence>
<evidence type="ECO:0000256" key="7">
    <source>
        <dbReference type="PROSITE-ProRule" id="PRU00024"/>
    </source>
</evidence>
<dbReference type="Pfam" id="PF13445">
    <property type="entry name" value="zf-RING_UBOX"/>
    <property type="match status" value="1"/>
</dbReference>
<dbReference type="AlphaFoldDB" id="A7RMQ9"/>
<dbReference type="GO" id="GO:0008270">
    <property type="term" value="F:zinc ion binding"/>
    <property type="evidence" value="ECO:0007669"/>
    <property type="project" value="UniProtKB-KW"/>
</dbReference>
<organism evidence="13 14">
    <name type="scientific">Nematostella vectensis</name>
    <name type="common">Starlet sea anemone</name>
    <dbReference type="NCBI Taxonomy" id="45351"/>
    <lineage>
        <taxon>Eukaryota</taxon>
        <taxon>Metazoa</taxon>
        <taxon>Cnidaria</taxon>
        <taxon>Anthozoa</taxon>
        <taxon>Hexacorallia</taxon>
        <taxon>Actiniaria</taxon>
        <taxon>Edwardsiidae</taxon>
        <taxon>Nematostella</taxon>
    </lineage>
</organism>
<dbReference type="PANTHER" id="PTHR25462:SF296">
    <property type="entry name" value="MEIOTIC P26, ISOFORM F"/>
    <property type="match status" value="1"/>
</dbReference>
<keyword evidence="14" id="KW-1185">Reference proteome</keyword>
<dbReference type="InterPro" id="IPR001258">
    <property type="entry name" value="NHL_repeat"/>
</dbReference>
<keyword evidence="5" id="KW-0833">Ubl conjugation pathway</keyword>
<proteinExistence type="predicted"/>
<dbReference type="SMART" id="SM00184">
    <property type="entry name" value="RING"/>
    <property type="match status" value="1"/>
</dbReference>
<dbReference type="EMBL" id="DS469520">
    <property type="protein sequence ID" value="EDO47311.1"/>
    <property type="molecule type" value="Genomic_DNA"/>
</dbReference>
<dbReference type="Gene3D" id="2.60.40.10">
    <property type="entry name" value="Immunoglobulins"/>
    <property type="match status" value="1"/>
</dbReference>
<dbReference type="SUPFAM" id="SSF81296">
    <property type="entry name" value="E set domains"/>
    <property type="match status" value="1"/>
</dbReference>
<dbReference type="CDD" id="cd05819">
    <property type="entry name" value="NHL"/>
    <property type="match status" value="1"/>
</dbReference>
<dbReference type="PROSITE" id="PS50089">
    <property type="entry name" value="ZF_RING_2"/>
    <property type="match status" value="1"/>
</dbReference>
<evidence type="ECO:0000313" key="14">
    <source>
        <dbReference type="Proteomes" id="UP000001593"/>
    </source>
</evidence>
<dbReference type="PROSITE" id="PS51125">
    <property type="entry name" value="NHL"/>
    <property type="match status" value="1"/>
</dbReference>
<evidence type="ECO:0000313" key="13">
    <source>
        <dbReference type="EMBL" id="EDO47311.1"/>
    </source>
</evidence>
<sequence>MASGSSISSQSSIEKVREELTCSVCLEQFREPKMLPCFHTFCKECLEKTKQSFRGNLLCPTCRTKTSVTEHEMIQKLPNNFIVNRVLDALGAENSGELKYPNLGPNLKSFCINHKEKELDLYCRDCQICVCTICFATAHQGHHLQNVELAMEEGKAKIKKQLLESQNRAELIGEARGVLEYKQDKFEKRFQDCKQQINKTLSQVIKAVSQKAEEMIEQLEKAHKTRQKALDCQQEDLRLQELKLNGAQTFAEQIIASSSGVEVLSSQKQVTEKLKDLNTSNGLGFIDKVNDFFEVHFDVSDALECISNARVEESSISPGETQLALKNTPVEGKPVVLTIATSSEGYVCFNPADRVIKVQITNPSNIDTRLDAKPKEIDYEAVFTPTEPGFYDIDVYIWDRKAWALPKKIFVSRNYMDTHQVQFGFGTHGTGSYSRIGELAVIDSTNSQVHVYGCFGELARSFGKVGREIGEFYYPSGISVDEKNRFIIADSGNNRIQVLNSVGDFLLVFGSSGPEKLKSPESAIFTKDHFIVADTGNNVLKVFSADGSYKETIKLLNGEEFQSPCHVTSDPNGFLVICERGSHRLKVLSPDMNLITVLGMAGRLPGQLFYPECSVVTSDGAIAVADYGNNRIQVFF</sequence>
<evidence type="ECO:0000256" key="8">
    <source>
        <dbReference type="PROSITE-ProRule" id="PRU00087"/>
    </source>
</evidence>
<evidence type="ECO:0000256" key="5">
    <source>
        <dbReference type="ARBA" id="ARBA00022786"/>
    </source>
</evidence>
<dbReference type="InterPro" id="IPR013783">
    <property type="entry name" value="Ig-like_fold"/>
</dbReference>
<dbReference type="InterPro" id="IPR047153">
    <property type="entry name" value="TRIM45/56/19-like"/>
</dbReference>
<evidence type="ECO:0000256" key="1">
    <source>
        <dbReference type="ARBA" id="ARBA00022553"/>
    </source>
</evidence>
<dbReference type="CDD" id="cd19756">
    <property type="entry name" value="Bbox2"/>
    <property type="match status" value="1"/>
</dbReference>
<evidence type="ECO:0000256" key="2">
    <source>
        <dbReference type="ARBA" id="ARBA00022723"/>
    </source>
</evidence>
<keyword evidence="6" id="KW-0862">Zinc</keyword>
<dbReference type="eggNOG" id="KOG2177">
    <property type="taxonomic scope" value="Eukaryota"/>
</dbReference>